<feature type="region of interest" description="Disordered" evidence="1">
    <location>
        <begin position="53"/>
        <end position="73"/>
    </location>
</feature>
<proteinExistence type="predicted"/>
<dbReference type="AlphaFoldDB" id="A0A5B8ED27"/>
<evidence type="ECO:0008006" key="4">
    <source>
        <dbReference type="Google" id="ProtNLM"/>
    </source>
</evidence>
<protein>
    <recommendedName>
        <fullName evidence="4">DUF3383 family protein</fullName>
    </recommendedName>
</protein>
<evidence type="ECO:0000256" key="1">
    <source>
        <dbReference type="SAM" id="MobiDB-lite"/>
    </source>
</evidence>
<dbReference type="InterPro" id="IPR021808">
    <property type="entry name" value="DUF3383"/>
</dbReference>
<sequence length="387" mass="42028">MTDQSSTPQSIPKTVSAYQRVSDVDVLMTIVNPPRIVGLGNVLILNPKVEQLKNPDSSSARDKDGLTANDRESGVLLRKTDSKSGATYVEYSDAGAVDYDYGESSGIYAKACAYFAQANPSDRIAVLTYDPSKLSDSLEAFWYFDWTFAIQAESKIGDESMSLSNIFEANKDHFLVLQSADPSVYRGYSGQNYTIGLVHDLSEPMDAALLGSTALLTVGSTTWKFRNLVGITPDLLTANELKGIATNYAIAYVEVAGQGETSEGTSLSGEYIDTLHGALWVKTEMQNRLERLLQSNNKIPYEQSGINMIQGVAITVLEQAWEQGIVLTNEKNGKGDYNVTATPRSAQSANDLSKRHYGGLSFTYHASGAIHTITVHGTVNSDTILSK</sequence>
<dbReference type="Proteomes" id="UP000312326">
    <property type="component" value="Chromosome"/>
</dbReference>
<feature type="compositionally biased region" description="Basic and acidic residues" evidence="1">
    <location>
        <begin position="59"/>
        <end position="73"/>
    </location>
</feature>
<reference evidence="2 3" key="1">
    <citation type="submission" date="2018-06" db="EMBL/GenBank/DDBJ databases">
        <title>Complete genome sequnece of Lactobacillus amylovorus PMRA3.</title>
        <authorList>
            <person name="Nam Y.-D."/>
            <person name="Chung W.-H."/>
            <person name="Park Y.S."/>
            <person name="Kang J."/>
        </authorList>
    </citation>
    <scope>NUCLEOTIDE SEQUENCE [LARGE SCALE GENOMIC DNA]</scope>
    <source>
        <strain evidence="2 3">PMRA3</strain>
    </source>
</reference>
<dbReference type="EMBL" id="CP029754">
    <property type="protein sequence ID" value="QDD70212.1"/>
    <property type="molecule type" value="Genomic_DNA"/>
</dbReference>
<dbReference type="Pfam" id="PF11863">
    <property type="entry name" value="DUF3383"/>
    <property type="match status" value="1"/>
</dbReference>
<evidence type="ECO:0000313" key="2">
    <source>
        <dbReference type="EMBL" id="QDD70212.1"/>
    </source>
</evidence>
<gene>
    <name evidence="2" type="ORF">DM298_04455</name>
</gene>
<accession>A0A5B8ED27</accession>
<name>A0A5B8ED27_LACAM</name>
<organism evidence="2 3">
    <name type="scientific">Lactobacillus amylovorus</name>
    <dbReference type="NCBI Taxonomy" id="1604"/>
    <lineage>
        <taxon>Bacteria</taxon>
        <taxon>Bacillati</taxon>
        <taxon>Bacillota</taxon>
        <taxon>Bacilli</taxon>
        <taxon>Lactobacillales</taxon>
        <taxon>Lactobacillaceae</taxon>
        <taxon>Lactobacillus</taxon>
    </lineage>
</organism>
<evidence type="ECO:0000313" key="3">
    <source>
        <dbReference type="Proteomes" id="UP000312326"/>
    </source>
</evidence>
<dbReference type="RefSeq" id="WP_139962241.1">
    <property type="nucleotide sequence ID" value="NZ_CP029754.1"/>
</dbReference>